<name>A0ACC0BSS2_CATRO</name>
<keyword evidence="2" id="KW-1185">Reference proteome</keyword>
<accession>A0ACC0BSS2</accession>
<gene>
    <name evidence="1" type="ORF">M9H77_06594</name>
</gene>
<reference evidence="2" key="1">
    <citation type="journal article" date="2023" name="Nat. Plants">
        <title>Single-cell RNA sequencing provides a high-resolution roadmap for understanding the multicellular compartmentation of specialized metabolism.</title>
        <authorList>
            <person name="Sun S."/>
            <person name="Shen X."/>
            <person name="Li Y."/>
            <person name="Li Y."/>
            <person name="Wang S."/>
            <person name="Li R."/>
            <person name="Zhang H."/>
            <person name="Shen G."/>
            <person name="Guo B."/>
            <person name="Wei J."/>
            <person name="Xu J."/>
            <person name="St-Pierre B."/>
            <person name="Chen S."/>
            <person name="Sun C."/>
        </authorList>
    </citation>
    <scope>NUCLEOTIDE SEQUENCE [LARGE SCALE GENOMIC DNA]</scope>
</reference>
<dbReference type="EMBL" id="CM044702">
    <property type="protein sequence ID" value="KAI5675644.1"/>
    <property type="molecule type" value="Genomic_DNA"/>
</dbReference>
<comment type="caution">
    <text evidence="1">The sequence shown here is derived from an EMBL/GenBank/DDBJ whole genome shotgun (WGS) entry which is preliminary data.</text>
</comment>
<organism evidence="1 2">
    <name type="scientific">Catharanthus roseus</name>
    <name type="common">Madagascar periwinkle</name>
    <name type="synonym">Vinca rosea</name>
    <dbReference type="NCBI Taxonomy" id="4058"/>
    <lineage>
        <taxon>Eukaryota</taxon>
        <taxon>Viridiplantae</taxon>
        <taxon>Streptophyta</taxon>
        <taxon>Embryophyta</taxon>
        <taxon>Tracheophyta</taxon>
        <taxon>Spermatophyta</taxon>
        <taxon>Magnoliopsida</taxon>
        <taxon>eudicotyledons</taxon>
        <taxon>Gunneridae</taxon>
        <taxon>Pentapetalae</taxon>
        <taxon>asterids</taxon>
        <taxon>lamiids</taxon>
        <taxon>Gentianales</taxon>
        <taxon>Apocynaceae</taxon>
        <taxon>Rauvolfioideae</taxon>
        <taxon>Vinceae</taxon>
        <taxon>Catharanthinae</taxon>
        <taxon>Catharanthus</taxon>
    </lineage>
</organism>
<evidence type="ECO:0000313" key="2">
    <source>
        <dbReference type="Proteomes" id="UP001060085"/>
    </source>
</evidence>
<dbReference type="Proteomes" id="UP001060085">
    <property type="component" value="Linkage Group LG02"/>
</dbReference>
<evidence type="ECO:0000313" key="1">
    <source>
        <dbReference type="EMBL" id="KAI5675644.1"/>
    </source>
</evidence>
<proteinExistence type="predicted"/>
<protein>
    <submittedName>
        <fullName evidence="1">Uncharacterized protein</fullName>
    </submittedName>
</protein>
<sequence length="99" mass="11019">MTKTSGVKAVEQANAVNDEKMVPVLRPSPFHSTSNLQPYTIMSWDNYEQWVTSTLTRMKDIRNDREKEDILAKIQAMDSVSAPAKGYTAATAVANNLET</sequence>